<evidence type="ECO:0008006" key="4">
    <source>
        <dbReference type="Google" id="ProtNLM"/>
    </source>
</evidence>
<organism evidence="2 3">
    <name type="scientific">Xanthoceras sorbifolium</name>
    <dbReference type="NCBI Taxonomy" id="99658"/>
    <lineage>
        <taxon>Eukaryota</taxon>
        <taxon>Viridiplantae</taxon>
        <taxon>Streptophyta</taxon>
        <taxon>Embryophyta</taxon>
        <taxon>Tracheophyta</taxon>
        <taxon>Spermatophyta</taxon>
        <taxon>Magnoliopsida</taxon>
        <taxon>eudicotyledons</taxon>
        <taxon>Gunneridae</taxon>
        <taxon>Pentapetalae</taxon>
        <taxon>rosids</taxon>
        <taxon>malvids</taxon>
        <taxon>Sapindales</taxon>
        <taxon>Sapindaceae</taxon>
        <taxon>Xanthoceroideae</taxon>
        <taxon>Xanthoceras</taxon>
    </lineage>
</organism>
<reference evidence="2 3" key="1">
    <citation type="submission" date="2021-02" db="EMBL/GenBank/DDBJ databases">
        <title>Plant Genome Project.</title>
        <authorList>
            <person name="Zhang R.-G."/>
        </authorList>
    </citation>
    <scope>NUCLEOTIDE SEQUENCE [LARGE SCALE GENOMIC DNA]</scope>
    <source>
        <tissue evidence="2">Leaves</tissue>
    </source>
</reference>
<dbReference type="PANTHER" id="PTHR47951:SF7">
    <property type="entry name" value="FLAVONOID 3',5'-HYDROXYLASE-LIKE ISOFORM X1"/>
    <property type="match status" value="1"/>
</dbReference>
<dbReference type="EMBL" id="JAFEMO010000011">
    <property type="protein sequence ID" value="KAH7557458.1"/>
    <property type="molecule type" value="Genomic_DNA"/>
</dbReference>
<dbReference type="Gene3D" id="1.10.630.10">
    <property type="entry name" value="Cytochrome P450"/>
    <property type="match status" value="1"/>
</dbReference>
<proteinExistence type="predicted"/>
<keyword evidence="3" id="KW-1185">Reference proteome</keyword>
<protein>
    <recommendedName>
        <fullName evidence="4">Cytochrome P450</fullName>
    </recommendedName>
</protein>
<sequence length="91" mass="10346">MCPGIPMAEKMLLYVLATLLHSFEWKLAKGTEVDLSDECGLALMKKEPLIAIPAAKLSVPQHHYYNPPQLSNQLQRCYDSVLRWQSLLEGY</sequence>
<dbReference type="SUPFAM" id="SSF48264">
    <property type="entry name" value="Cytochrome P450"/>
    <property type="match status" value="1"/>
</dbReference>
<gene>
    <name evidence="2" type="ORF">JRO89_XS11G0159500</name>
</gene>
<accession>A0ABQ8HFU5</accession>
<dbReference type="Proteomes" id="UP000827721">
    <property type="component" value="Unassembled WGS sequence"/>
</dbReference>
<name>A0ABQ8HFU5_9ROSI</name>
<feature type="chain" id="PRO_5046692975" description="Cytochrome P450" evidence="1">
    <location>
        <begin position="31"/>
        <end position="91"/>
    </location>
</feature>
<dbReference type="InterPro" id="IPR036396">
    <property type="entry name" value="Cyt_P450_sf"/>
</dbReference>
<dbReference type="PANTHER" id="PTHR47951">
    <property type="entry name" value="OS08G0547900 PROTEIN"/>
    <property type="match status" value="1"/>
</dbReference>
<dbReference type="Pfam" id="PF00067">
    <property type="entry name" value="p450"/>
    <property type="match status" value="1"/>
</dbReference>
<evidence type="ECO:0000313" key="2">
    <source>
        <dbReference type="EMBL" id="KAH7557458.1"/>
    </source>
</evidence>
<evidence type="ECO:0000256" key="1">
    <source>
        <dbReference type="SAM" id="SignalP"/>
    </source>
</evidence>
<feature type="signal peptide" evidence="1">
    <location>
        <begin position="1"/>
        <end position="30"/>
    </location>
</feature>
<comment type="caution">
    <text evidence="2">The sequence shown here is derived from an EMBL/GenBank/DDBJ whole genome shotgun (WGS) entry which is preliminary data.</text>
</comment>
<keyword evidence="1" id="KW-0732">Signal</keyword>
<dbReference type="InterPro" id="IPR001128">
    <property type="entry name" value="Cyt_P450"/>
</dbReference>
<evidence type="ECO:0000313" key="3">
    <source>
        <dbReference type="Proteomes" id="UP000827721"/>
    </source>
</evidence>